<dbReference type="SUPFAM" id="SSF46785">
    <property type="entry name" value="Winged helix' DNA-binding domain"/>
    <property type="match status" value="1"/>
</dbReference>
<dbReference type="GO" id="GO:0006511">
    <property type="term" value="P:ubiquitin-dependent protein catabolic process"/>
    <property type="evidence" value="ECO:0007669"/>
    <property type="project" value="TreeGrafter"/>
</dbReference>
<dbReference type="PROSITE" id="PS50250">
    <property type="entry name" value="PCI"/>
    <property type="match status" value="1"/>
</dbReference>
<feature type="region of interest" description="Disordered" evidence="3">
    <location>
        <begin position="428"/>
        <end position="465"/>
    </location>
</feature>
<dbReference type="SMART" id="SM00088">
    <property type="entry name" value="PINT"/>
    <property type="match status" value="1"/>
</dbReference>
<dbReference type="Pfam" id="PF25573">
    <property type="entry name" value="TPR_PSMD3_N"/>
    <property type="match status" value="1"/>
</dbReference>
<dbReference type="InterPro" id="IPR000717">
    <property type="entry name" value="PCI_dom"/>
</dbReference>
<feature type="compositionally biased region" description="Acidic residues" evidence="3">
    <location>
        <begin position="456"/>
        <end position="465"/>
    </location>
</feature>
<evidence type="ECO:0000313" key="5">
    <source>
        <dbReference type="EMBL" id="KAJ8612850.1"/>
    </source>
</evidence>
<proteinExistence type="inferred from homology"/>
<comment type="similarity">
    <text evidence="1">Belongs to the proteasome subunit S3 family.</text>
</comment>
<dbReference type="InterPro" id="IPR036390">
    <property type="entry name" value="WH_DNA-bd_sf"/>
</dbReference>
<keyword evidence="6" id="KW-1185">Reference proteome</keyword>
<sequence length="465" mass="52335">MASDASDKALERNVAFIERAIESGQVRLMMRALRQNTQIRRGISAAAVAKMITKRLSLSPLRSRAVEELEKAPVGMEEVEDGINGDDAMETECLPEVEIYLLCLAASTLCRERLFEGAAAVASDTVRRLRHFHGRRTLEPLGAKIYFYFAYAHEKLGKFEDVRPTLLAAHRTACLQHNEFAQAVLLNALVRGLLEANLIDSAFKLVSKTNFPESVSNNQFCRYLYYTGRIQAMQLDYTDAYTKLMQSIRKAPANLGFRRAVHKLAVLVQLLMGEVPDRTMFQGQGLASAMAPYLRLTQAVRRGSLLEFNQVVEANAVRFKADKTYTLAIRLSQNVVKTGLRRLNISYSRISLDDIRDKLQLENSRSAEFVCAKAIKDGVIDAVIDHDRSFMSSKDVTEVYATNDPQKAFHRRVAFCLDVHNEALKAMMYPPDAHKKPQPETKPDDSKTDEELAKEIEDELGDEPL</sequence>
<feature type="compositionally biased region" description="Basic and acidic residues" evidence="3">
    <location>
        <begin position="432"/>
        <end position="455"/>
    </location>
</feature>
<dbReference type="GO" id="GO:0008541">
    <property type="term" value="C:proteasome regulatory particle, lid subcomplex"/>
    <property type="evidence" value="ECO:0007669"/>
    <property type="project" value="TreeGrafter"/>
</dbReference>
<feature type="domain" description="PCI" evidence="4">
    <location>
        <begin position="221"/>
        <end position="398"/>
    </location>
</feature>
<dbReference type="InterPro" id="IPR057985">
    <property type="entry name" value="TPR_PSMD3_N"/>
</dbReference>
<accession>A0AAD7UN30</accession>
<keyword evidence="2" id="KW-0647">Proteasome</keyword>
<dbReference type="PANTHER" id="PTHR10758:SF2">
    <property type="entry name" value="26S PROTEASOME NON-ATPASE REGULATORY SUBUNIT 3"/>
    <property type="match status" value="1"/>
</dbReference>
<comment type="caution">
    <text evidence="5">The sequence shown here is derived from an EMBL/GenBank/DDBJ whole genome shotgun (WGS) entry which is preliminary data.</text>
</comment>
<evidence type="ECO:0000256" key="1">
    <source>
        <dbReference type="ARBA" id="ARBA00007912"/>
    </source>
</evidence>
<evidence type="ECO:0000313" key="6">
    <source>
        <dbReference type="Proteomes" id="UP001230188"/>
    </source>
</evidence>
<evidence type="ECO:0000256" key="2">
    <source>
        <dbReference type="ARBA" id="ARBA00022942"/>
    </source>
</evidence>
<dbReference type="InterPro" id="IPR050756">
    <property type="entry name" value="CSN3"/>
</dbReference>
<dbReference type="SMART" id="SM00753">
    <property type="entry name" value="PAM"/>
    <property type="match status" value="1"/>
</dbReference>
<dbReference type="InterPro" id="IPR013586">
    <property type="entry name" value="PSMD3_C"/>
</dbReference>
<organism evidence="5 6">
    <name type="scientific">Chrysophaeum taylorii</name>
    <dbReference type="NCBI Taxonomy" id="2483200"/>
    <lineage>
        <taxon>Eukaryota</taxon>
        <taxon>Sar</taxon>
        <taxon>Stramenopiles</taxon>
        <taxon>Ochrophyta</taxon>
        <taxon>Pelagophyceae</taxon>
        <taxon>Pelagomonadales</taxon>
        <taxon>Pelagomonadaceae</taxon>
        <taxon>Chrysophaeum</taxon>
    </lineage>
</organism>
<dbReference type="Pfam" id="PF08375">
    <property type="entry name" value="Rpn3_C"/>
    <property type="match status" value="1"/>
</dbReference>
<dbReference type="Pfam" id="PF01399">
    <property type="entry name" value="PCI"/>
    <property type="match status" value="1"/>
</dbReference>
<dbReference type="Proteomes" id="UP001230188">
    <property type="component" value="Unassembled WGS sequence"/>
</dbReference>
<gene>
    <name evidence="5" type="ORF">CTAYLR_002096</name>
</gene>
<name>A0AAD7UN30_9STRA</name>
<dbReference type="AlphaFoldDB" id="A0AAD7UN30"/>
<dbReference type="PANTHER" id="PTHR10758">
    <property type="entry name" value="26S PROTEASOME NON-ATPASE REGULATORY SUBUNIT 3/COP9 SIGNALOSOME COMPLEX SUBUNIT 3"/>
    <property type="match status" value="1"/>
</dbReference>
<dbReference type="EMBL" id="JAQMWT010000040">
    <property type="protein sequence ID" value="KAJ8612850.1"/>
    <property type="molecule type" value="Genomic_DNA"/>
</dbReference>
<reference evidence="5" key="1">
    <citation type="submission" date="2023-01" db="EMBL/GenBank/DDBJ databases">
        <title>Metagenome sequencing of chrysophaentin producing Chrysophaeum taylorii.</title>
        <authorList>
            <person name="Davison J."/>
            <person name="Bewley C."/>
        </authorList>
    </citation>
    <scope>NUCLEOTIDE SEQUENCE</scope>
    <source>
        <strain evidence="5">NIES-1699</strain>
    </source>
</reference>
<dbReference type="GO" id="GO:0030234">
    <property type="term" value="F:enzyme regulator activity"/>
    <property type="evidence" value="ECO:0007669"/>
    <property type="project" value="InterPro"/>
</dbReference>
<evidence type="ECO:0000259" key="4">
    <source>
        <dbReference type="PROSITE" id="PS50250"/>
    </source>
</evidence>
<protein>
    <recommendedName>
        <fullName evidence="4">PCI domain-containing protein</fullName>
    </recommendedName>
</protein>
<evidence type="ECO:0000256" key="3">
    <source>
        <dbReference type="SAM" id="MobiDB-lite"/>
    </source>
</evidence>
<dbReference type="GO" id="GO:0042176">
    <property type="term" value="P:regulation of protein catabolic process"/>
    <property type="evidence" value="ECO:0007669"/>
    <property type="project" value="InterPro"/>
</dbReference>
<dbReference type="Gene3D" id="1.25.40.570">
    <property type="match status" value="1"/>
</dbReference>